<keyword evidence="5" id="KW-1185">Reference proteome</keyword>
<dbReference type="Proteomes" id="UP001212997">
    <property type="component" value="Unassembled WGS sequence"/>
</dbReference>
<feature type="transmembrane region" description="Helical" evidence="2">
    <location>
        <begin position="139"/>
        <end position="164"/>
    </location>
</feature>
<sequence>MTQLSPLFLQYSPEKTSRIESLEAESGLERTLREHDEEMISRYNSDIDTLLVFAGLFAAVLATFNVQSYQSLQGDQTPSWAVQVNAIWFAALICSLFSASLGILVKQWFREYLNWKCTATEERLRVRHIRYMALLQWRVFETAAILPLLLQFSLLLFFAGLSVLLKTLSFTVWLSTTTLIACWFIPYVFTLFAPAFSSQCPYKTPLLDKWMQFFRGIWSKMLHGNDWRAKLGYGNHYYRFPGDERGVRRDIDLDIPAIVSADATLGDNQVLSQNIQHCLRRAPGETVVTIVRGLFANRLDRSVKSLFRPEGLERIPTQSLRILVQILLNSVETWPRAPLVTWPSWMREAVSCLAAIIKHSQENNRFIKPDRSFRVFSDILSVGVKQAEEVLVILTYHFPIVNWHFRSGDHDLVLSYTIRATRNLISSARDHPMRLASTVLSIIVSLDRTTLQKRRHEIFDLTILLAPSIRAHRMSLVTSQRQTPKDDREAAEHILGSLRSLDDMLPGIVSEGVRDDLQRIRGENLDPQAHQAALFARFLVPSPVGLFQGGRVPAPSTYEQTPHSQRYLTQSGPFQVQPLPTVESSHRVPIQLPREPPHTISPLQSPEPHSQIYSPPSHDIPTIVVQHYDEAYGMSAPIPFPEPIIVQSSLQSPPTPSQLSPDISQLSSGTRVQDMTTPHVLPDHEGPSTYSTADTGVRYTYDDSSTQMQSRYAQSYQGYSHDPRPQMDGGSDAVGNDFVGAASVSPLGAFRPRLTLALHPDEYHLDRMTSRSL</sequence>
<feature type="transmembrane region" description="Helical" evidence="2">
    <location>
        <begin position="49"/>
        <end position="66"/>
    </location>
</feature>
<dbReference type="AlphaFoldDB" id="A0AAD5V543"/>
<evidence type="ECO:0000256" key="2">
    <source>
        <dbReference type="SAM" id="Phobius"/>
    </source>
</evidence>
<proteinExistence type="predicted"/>
<feature type="compositionally biased region" description="Polar residues" evidence="1">
    <location>
        <begin position="662"/>
        <end position="676"/>
    </location>
</feature>
<evidence type="ECO:0000259" key="3">
    <source>
        <dbReference type="Pfam" id="PF20153"/>
    </source>
</evidence>
<accession>A0AAD5V543</accession>
<feature type="domain" description="DUF6535" evidence="3">
    <location>
        <begin position="77"/>
        <end position="165"/>
    </location>
</feature>
<feature type="compositionally biased region" description="Polar residues" evidence="1">
    <location>
        <begin position="702"/>
        <end position="718"/>
    </location>
</feature>
<feature type="region of interest" description="Disordered" evidence="1">
    <location>
        <begin position="646"/>
        <end position="734"/>
    </location>
</feature>
<feature type="compositionally biased region" description="Low complexity" evidence="1">
    <location>
        <begin position="647"/>
        <end position="661"/>
    </location>
</feature>
<feature type="transmembrane region" description="Helical" evidence="2">
    <location>
        <begin position="86"/>
        <end position="105"/>
    </location>
</feature>
<comment type="caution">
    <text evidence="4">The sequence shown here is derived from an EMBL/GenBank/DDBJ whole genome shotgun (WGS) entry which is preliminary data.</text>
</comment>
<gene>
    <name evidence="4" type="ORF">NLI96_g4341</name>
</gene>
<feature type="transmembrane region" description="Helical" evidence="2">
    <location>
        <begin position="170"/>
        <end position="193"/>
    </location>
</feature>
<protein>
    <recommendedName>
        <fullName evidence="3">DUF6535 domain-containing protein</fullName>
    </recommendedName>
</protein>
<reference evidence="4" key="1">
    <citation type="submission" date="2022-07" db="EMBL/GenBank/DDBJ databases">
        <title>Genome Sequence of Physisporinus lineatus.</title>
        <authorList>
            <person name="Buettner E."/>
        </authorList>
    </citation>
    <scope>NUCLEOTIDE SEQUENCE</scope>
    <source>
        <strain evidence="4">VT162</strain>
    </source>
</reference>
<organism evidence="4 5">
    <name type="scientific">Meripilus lineatus</name>
    <dbReference type="NCBI Taxonomy" id="2056292"/>
    <lineage>
        <taxon>Eukaryota</taxon>
        <taxon>Fungi</taxon>
        <taxon>Dikarya</taxon>
        <taxon>Basidiomycota</taxon>
        <taxon>Agaricomycotina</taxon>
        <taxon>Agaricomycetes</taxon>
        <taxon>Polyporales</taxon>
        <taxon>Meripilaceae</taxon>
        <taxon>Meripilus</taxon>
    </lineage>
</organism>
<dbReference type="InterPro" id="IPR045338">
    <property type="entry name" value="DUF6535"/>
</dbReference>
<keyword evidence="2" id="KW-0812">Transmembrane</keyword>
<name>A0AAD5V543_9APHY</name>
<evidence type="ECO:0000313" key="4">
    <source>
        <dbReference type="EMBL" id="KAJ3486307.1"/>
    </source>
</evidence>
<evidence type="ECO:0000313" key="5">
    <source>
        <dbReference type="Proteomes" id="UP001212997"/>
    </source>
</evidence>
<dbReference type="EMBL" id="JANAWD010000125">
    <property type="protein sequence ID" value="KAJ3486307.1"/>
    <property type="molecule type" value="Genomic_DNA"/>
</dbReference>
<keyword evidence="2" id="KW-0472">Membrane</keyword>
<evidence type="ECO:0000256" key="1">
    <source>
        <dbReference type="SAM" id="MobiDB-lite"/>
    </source>
</evidence>
<dbReference type="Pfam" id="PF20153">
    <property type="entry name" value="DUF6535"/>
    <property type="match status" value="1"/>
</dbReference>
<keyword evidence="2" id="KW-1133">Transmembrane helix</keyword>